<accession>A0A913Y6E1</accession>
<dbReference type="AlphaFoldDB" id="A0A913Y6E1"/>
<dbReference type="KEGG" id="epa:110252385"/>
<name>A0A913Y6E1_EXADI</name>
<dbReference type="RefSeq" id="XP_020914862.1">
    <property type="nucleotide sequence ID" value="XM_021059203.1"/>
</dbReference>
<reference evidence="2" key="1">
    <citation type="submission" date="2022-11" db="UniProtKB">
        <authorList>
            <consortium name="EnsemblMetazoa"/>
        </authorList>
    </citation>
    <scope>IDENTIFICATION</scope>
</reference>
<sequence>MKQSNMKNILRKSRTRPTTSSFRPKFGRLHIVRQSRQVLDFDKVGQSTDRPNANRFYRENGFGTSVIVQFIVGIEDISTGELWDCSIKNKQRKLFLENGLFFIDVKISPNGLVCFPGSDFKQNQLPDHLGNVKCVLPVEEDEPLRYNIQIKLYQNNCDVKTCLDCVEFTVHTHEEGHDVYDYQEGRGIAEVERPQLKIKMTGILAEEIGREIIMLFQNLGDNGCYDKFFMEQRKLQEGLAMLEERFGKNHFKDVELSVKLEESILLFEKHQMDDCVRTATEVINEIIAKNITNGPFLMAKAHYIISAVYRQCGNFDMAKQHMEESTEILESVVVCEETAVNQYNWAALLSEKAAKSSLSLVEQKDAEFRFQNCLLHWSAQTQNDSNRCPMRALIRNINFHLRTSRQTYPDERKSVSEYGLIRAYQTIKNVEQNLLKTCSERHKVTFRVAKSDYYIRKAMMYEEDKKQCAEKAITILEDTLKTAIRLKLENEINGINDRMRHLSVLLDRECHEKRYQSQPFGRRRAEENDGRTIIDLLEELCTIQLDMTKN</sequence>
<keyword evidence="3" id="KW-1185">Reference proteome</keyword>
<evidence type="ECO:0000313" key="3">
    <source>
        <dbReference type="Proteomes" id="UP000887567"/>
    </source>
</evidence>
<dbReference type="GeneID" id="110252385"/>
<organism evidence="2 3">
    <name type="scientific">Exaiptasia diaphana</name>
    <name type="common">Tropical sea anemone</name>
    <name type="synonym">Aiptasia pulchella</name>
    <dbReference type="NCBI Taxonomy" id="2652724"/>
    <lineage>
        <taxon>Eukaryota</taxon>
        <taxon>Metazoa</taxon>
        <taxon>Cnidaria</taxon>
        <taxon>Anthozoa</taxon>
        <taxon>Hexacorallia</taxon>
        <taxon>Actiniaria</taxon>
        <taxon>Aiptasiidae</taxon>
        <taxon>Exaiptasia</taxon>
    </lineage>
</organism>
<dbReference type="OMA" id="THEEGHD"/>
<evidence type="ECO:0000313" key="2">
    <source>
        <dbReference type="EnsemblMetazoa" id="XP_020914862.1"/>
    </source>
</evidence>
<dbReference type="OrthoDB" id="5956362at2759"/>
<evidence type="ECO:0000256" key="1">
    <source>
        <dbReference type="SAM" id="MobiDB-lite"/>
    </source>
</evidence>
<dbReference type="EnsemblMetazoa" id="XM_021059203.1">
    <property type="protein sequence ID" value="XP_020914862.1"/>
    <property type="gene ID" value="LOC110252385"/>
</dbReference>
<feature type="region of interest" description="Disordered" evidence="1">
    <location>
        <begin position="1"/>
        <end position="21"/>
    </location>
</feature>
<protein>
    <submittedName>
        <fullName evidence="2">Uncharacterized protein</fullName>
    </submittedName>
</protein>
<dbReference type="Proteomes" id="UP000887567">
    <property type="component" value="Unplaced"/>
</dbReference>
<proteinExistence type="predicted"/>